<gene>
    <name evidence="2" type="ORF">HRI_002701700</name>
</gene>
<dbReference type="EMBL" id="BSYR01000024">
    <property type="protein sequence ID" value="GMI90324.1"/>
    <property type="molecule type" value="Genomic_DNA"/>
</dbReference>
<keyword evidence="3" id="KW-1185">Reference proteome</keyword>
<accession>A0A9W7I6K3</accession>
<keyword evidence="1" id="KW-0812">Transmembrane</keyword>
<dbReference type="InterPro" id="IPR035969">
    <property type="entry name" value="Rab-GAP_TBC_sf"/>
</dbReference>
<keyword evidence="1" id="KW-0472">Membrane</keyword>
<reference evidence="2" key="1">
    <citation type="submission" date="2023-05" db="EMBL/GenBank/DDBJ databases">
        <title>Genome and transcriptome analyses reveal genes involved in the formation of fine ridges on petal epidermal cells in Hibiscus trionum.</title>
        <authorList>
            <person name="Koshimizu S."/>
            <person name="Masuda S."/>
            <person name="Ishii T."/>
            <person name="Shirasu K."/>
            <person name="Hoshino A."/>
            <person name="Arita M."/>
        </authorList>
    </citation>
    <scope>NUCLEOTIDE SEQUENCE</scope>
    <source>
        <strain evidence="2">Hamamatsu line</strain>
    </source>
</reference>
<name>A0A9W7I6K3_HIBTR</name>
<evidence type="ECO:0000313" key="2">
    <source>
        <dbReference type="EMBL" id="GMI90324.1"/>
    </source>
</evidence>
<keyword evidence="1" id="KW-1133">Transmembrane helix</keyword>
<dbReference type="AlphaFoldDB" id="A0A9W7I6K3"/>
<proteinExistence type="predicted"/>
<comment type="caution">
    <text evidence="2">The sequence shown here is derived from an EMBL/GenBank/DDBJ whole genome shotgun (WGS) entry which is preliminary data.</text>
</comment>
<evidence type="ECO:0000313" key="3">
    <source>
        <dbReference type="Proteomes" id="UP001165190"/>
    </source>
</evidence>
<evidence type="ECO:0000256" key="1">
    <source>
        <dbReference type="SAM" id="Phobius"/>
    </source>
</evidence>
<dbReference type="Gene3D" id="1.10.472.80">
    <property type="entry name" value="Ypt/Rab-GAP domain of gyp1p, domain 3"/>
    <property type="match status" value="1"/>
</dbReference>
<feature type="transmembrane region" description="Helical" evidence="1">
    <location>
        <begin position="12"/>
        <end position="32"/>
    </location>
</feature>
<dbReference type="Proteomes" id="UP001165190">
    <property type="component" value="Unassembled WGS sequence"/>
</dbReference>
<dbReference type="OrthoDB" id="10561202at2759"/>
<protein>
    <submittedName>
        <fullName evidence="2">Uncharacterized protein</fullName>
    </submittedName>
</protein>
<dbReference type="SUPFAM" id="SSF47923">
    <property type="entry name" value="Ypt/Rab-GAP domain of gyp1p"/>
    <property type="match status" value="1"/>
</dbReference>
<organism evidence="2 3">
    <name type="scientific">Hibiscus trionum</name>
    <name type="common">Flower of an hour</name>
    <dbReference type="NCBI Taxonomy" id="183268"/>
    <lineage>
        <taxon>Eukaryota</taxon>
        <taxon>Viridiplantae</taxon>
        <taxon>Streptophyta</taxon>
        <taxon>Embryophyta</taxon>
        <taxon>Tracheophyta</taxon>
        <taxon>Spermatophyta</taxon>
        <taxon>Magnoliopsida</taxon>
        <taxon>eudicotyledons</taxon>
        <taxon>Gunneridae</taxon>
        <taxon>Pentapetalae</taxon>
        <taxon>rosids</taxon>
        <taxon>malvids</taxon>
        <taxon>Malvales</taxon>
        <taxon>Malvaceae</taxon>
        <taxon>Malvoideae</taxon>
        <taxon>Hibiscus</taxon>
    </lineage>
</organism>
<sequence>MRERFPKLVNHLHYLGVQVAWVTGPWFISIFMNMLPWESGQVSCCLVPIFYQLHNLSRHFKKFLIQLLPLLLVY</sequence>